<gene>
    <name evidence="1" type="ORF">SAMN06265355_10459</name>
</gene>
<dbReference type="Proteomes" id="UP000198420">
    <property type="component" value="Unassembled WGS sequence"/>
</dbReference>
<keyword evidence="2" id="KW-1185">Reference proteome</keyword>
<organism evidence="1 2">
    <name type="scientific">Actinomadura mexicana</name>
    <dbReference type="NCBI Taxonomy" id="134959"/>
    <lineage>
        <taxon>Bacteria</taxon>
        <taxon>Bacillati</taxon>
        <taxon>Actinomycetota</taxon>
        <taxon>Actinomycetes</taxon>
        <taxon>Streptosporangiales</taxon>
        <taxon>Thermomonosporaceae</taxon>
        <taxon>Actinomadura</taxon>
    </lineage>
</organism>
<keyword evidence="1" id="KW-0378">Hydrolase</keyword>
<dbReference type="AlphaFoldDB" id="A0A238X8R3"/>
<dbReference type="GO" id="GO:0016787">
    <property type="term" value="F:hydrolase activity"/>
    <property type="evidence" value="ECO:0007669"/>
    <property type="project" value="UniProtKB-KW"/>
</dbReference>
<evidence type="ECO:0000313" key="1">
    <source>
        <dbReference type="EMBL" id="SNR54998.1"/>
    </source>
</evidence>
<sequence>MTNNNTPFGDCGPFVQLYAENFNGGDVPAGAFNTCAGDGDFRCAGLKTNYPHYYDTLGAYPSGWPDTATSGADGNGGRTFGGYYRPEKAASVYTASNGDGQMRVHMTSDGSVNSVAAMVPRKCMNLRYGKFTERFIVRTRAPGFKMAHLRYTPNEVDYPEAGGNFSSDPVSVFTHGFKESNADVAPGTAWTTWHTYSTEIVPGSLRFYLDGKLVKTVNADFPEAADWVLQNESALAGAYAAAGASVDIDTTWLTCYKYVAPASR</sequence>
<dbReference type="OrthoDB" id="9809583at2"/>
<dbReference type="EMBL" id="FZNP01000004">
    <property type="protein sequence ID" value="SNR54998.1"/>
    <property type="molecule type" value="Genomic_DNA"/>
</dbReference>
<proteinExistence type="predicted"/>
<dbReference type="InterPro" id="IPR013320">
    <property type="entry name" value="ConA-like_dom_sf"/>
</dbReference>
<dbReference type="Gene3D" id="2.60.120.200">
    <property type="match status" value="1"/>
</dbReference>
<dbReference type="RefSeq" id="WP_089311719.1">
    <property type="nucleotide sequence ID" value="NZ_FZNP01000004.1"/>
</dbReference>
<evidence type="ECO:0000313" key="2">
    <source>
        <dbReference type="Proteomes" id="UP000198420"/>
    </source>
</evidence>
<accession>A0A238X8R3</accession>
<protein>
    <submittedName>
        <fullName evidence="1">Glycosyl hydrolases family 16</fullName>
    </submittedName>
</protein>
<dbReference type="SUPFAM" id="SSF49899">
    <property type="entry name" value="Concanavalin A-like lectins/glucanases"/>
    <property type="match status" value="1"/>
</dbReference>
<name>A0A238X8R3_9ACTN</name>
<reference evidence="2" key="1">
    <citation type="submission" date="2017-06" db="EMBL/GenBank/DDBJ databases">
        <authorList>
            <person name="Varghese N."/>
            <person name="Submissions S."/>
        </authorList>
    </citation>
    <scope>NUCLEOTIDE SEQUENCE [LARGE SCALE GENOMIC DNA]</scope>
    <source>
        <strain evidence="2">DSM 44485</strain>
    </source>
</reference>